<sequence>MRVLHVAALVSEDGAYGGPVSVATDQVRALRSAGHQVTLIAGWDGRASGDGDPATLLFRARRPRPDTFAGMVAPGLLGWVLRHVRQFDVVHVHLTRDLVTLPAAWWAARLGVPLVVQTHGQVRAERGRAQALLDRVWTRRVVQRAAFLALTRHEVADLERQGVPADRITRVVNGVPSAGRLAAPATSDPLVLFVSRLANRKRPVAFVEAAALVHAVRPGVRFELWGPDGGEAGAVDAAIEAGGIGAVCTRRGPTSPAAARDLLAGGQVFVLPSVAEPFPMAVLEALSAGLPVVLTTETGLSAAVAETGAGAVTDGSPRELADAVLHLLAHEAWAAAAGRAVELARTRYSMDAVVATLESVYGGRGVSG</sequence>
<evidence type="ECO:0000256" key="2">
    <source>
        <dbReference type="ARBA" id="ARBA00022679"/>
    </source>
</evidence>
<evidence type="ECO:0000313" key="5">
    <source>
        <dbReference type="Proteomes" id="UP001373496"/>
    </source>
</evidence>
<dbReference type="PANTHER" id="PTHR12526">
    <property type="entry name" value="GLYCOSYLTRANSFERASE"/>
    <property type="match status" value="1"/>
</dbReference>
<dbReference type="PANTHER" id="PTHR12526:SF636">
    <property type="entry name" value="BLL3647 PROTEIN"/>
    <property type="match status" value="1"/>
</dbReference>
<dbReference type="SUPFAM" id="SSF53756">
    <property type="entry name" value="UDP-Glycosyltransferase/glycogen phosphorylase"/>
    <property type="match status" value="1"/>
</dbReference>
<proteinExistence type="predicted"/>
<comment type="caution">
    <text evidence="4">The sequence shown here is derived from an EMBL/GenBank/DDBJ whole genome shotgun (WGS) entry which is preliminary data.</text>
</comment>
<dbReference type="EC" id="2.4.-.-" evidence="4"/>
<reference evidence="4 5" key="1">
    <citation type="submission" date="2024-03" db="EMBL/GenBank/DDBJ databases">
        <title>Draft genome sequence of Klenkia terrae.</title>
        <authorList>
            <person name="Duangmal K."/>
            <person name="Chantavorakit T."/>
        </authorList>
    </citation>
    <scope>NUCLEOTIDE SEQUENCE [LARGE SCALE GENOMIC DNA]</scope>
    <source>
        <strain evidence="4 5">JCM 17786</strain>
    </source>
</reference>
<dbReference type="InterPro" id="IPR028098">
    <property type="entry name" value="Glyco_trans_4-like_N"/>
</dbReference>
<accession>A0ABU8EE80</accession>
<keyword evidence="5" id="KW-1185">Reference proteome</keyword>
<dbReference type="GO" id="GO:0016757">
    <property type="term" value="F:glycosyltransferase activity"/>
    <property type="evidence" value="ECO:0007669"/>
    <property type="project" value="UniProtKB-KW"/>
</dbReference>
<dbReference type="Gene3D" id="3.40.50.2000">
    <property type="entry name" value="Glycogen Phosphorylase B"/>
    <property type="match status" value="2"/>
</dbReference>
<protein>
    <submittedName>
        <fullName evidence="4">Glycosyltransferase</fullName>
        <ecNumber evidence="4">2.4.-.-</ecNumber>
    </submittedName>
</protein>
<dbReference type="RefSeq" id="WP_225234235.1">
    <property type="nucleotide sequence ID" value="NZ_JBAPLV010000033.1"/>
</dbReference>
<feature type="domain" description="Glycosyltransferase subfamily 4-like N-terminal" evidence="3">
    <location>
        <begin position="16"/>
        <end position="176"/>
    </location>
</feature>
<keyword evidence="1 4" id="KW-0328">Glycosyltransferase</keyword>
<name>A0ABU8EE80_9ACTN</name>
<dbReference type="Pfam" id="PF13692">
    <property type="entry name" value="Glyco_trans_1_4"/>
    <property type="match status" value="1"/>
</dbReference>
<gene>
    <name evidence="4" type="ORF">UXQ13_20990</name>
</gene>
<evidence type="ECO:0000313" key="4">
    <source>
        <dbReference type="EMBL" id="MEI4280965.1"/>
    </source>
</evidence>
<keyword evidence="2 4" id="KW-0808">Transferase</keyword>
<organism evidence="4 5">
    <name type="scientific">Klenkia terrae</name>
    <dbReference type="NCBI Taxonomy" id="1052259"/>
    <lineage>
        <taxon>Bacteria</taxon>
        <taxon>Bacillati</taxon>
        <taxon>Actinomycetota</taxon>
        <taxon>Actinomycetes</taxon>
        <taxon>Geodermatophilales</taxon>
        <taxon>Geodermatophilaceae</taxon>
        <taxon>Klenkia</taxon>
    </lineage>
</organism>
<dbReference type="Proteomes" id="UP001373496">
    <property type="component" value="Unassembled WGS sequence"/>
</dbReference>
<dbReference type="Pfam" id="PF13439">
    <property type="entry name" value="Glyco_transf_4"/>
    <property type="match status" value="1"/>
</dbReference>
<dbReference type="EMBL" id="JBAPLV010000033">
    <property type="protein sequence ID" value="MEI4280965.1"/>
    <property type="molecule type" value="Genomic_DNA"/>
</dbReference>
<evidence type="ECO:0000256" key="1">
    <source>
        <dbReference type="ARBA" id="ARBA00022676"/>
    </source>
</evidence>
<evidence type="ECO:0000259" key="3">
    <source>
        <dbReference type="Pfam" id="PF13439"/>
    </source>
</evidence>